<dbReference type="InterPro" id="IPR024072">
    <property type="entry name" value="DHFR-like_dom_sf"/>
</dbReference>
<evidence type="ECO:0000313" key="3">
    <source>
        <dbReference type="Proteomes" id="UP001556220"/>
    </source>
</evidence>
<evidence type="ECO:0000259" key="1">
    <source>
        <dbReference type="Pfam" id="PF01872"/>
    </source>
</evidence>
<gene>
    <name evidence="2" type="ORF">ABQJ54_15585</name>
</gene>
<dbReference type="Proteomes" id="UP001556220">
    <property type="component" value="Unassembled WGS sequence"/>
</dbReference>
<dbReference type="Gene3D" id="3.40.430.10">
    <property type="entry name" value="Dihydrofolate Reductase, subunit A"/>
    <property type="match status" value="1"/>
</dbReference>
<reference evidence="2 3" key="1">
    <citation type="submission" date="2024-06" db="EMBL/GenBank/DDBJ databases">
        <authorList>
            <person name="Woo H."/>
        </authorList>
    </citation>
    <scope>NUCLEOTIDE SEQUENCE [LARGE SCALE GENOMIC DNA]</scope>
    <source>
        <strain evidence="2 3">Si-c</strain>
    </source>
</reference>
<dbReference type="PANTHER" id="PTHR38011:SF11">
    <property type="entry name" value="2,5-DIAMINO-6-RIBOSYLAMINO-4(3H)-PYRIMIDINONE 5'-PHOSPHATE REDUCTASE"/>
    <property type="match status" value="1"/>
</dbReference>
<dbReference type="InterPro" id="IPR050765">
    <property type="entry name" value="Riboflavin_Biosynth_HTPR"/>
</dbReference>
<dbReference type="SUPFAM" id="SSF53597">
    <property type="entry name" value="Dihydrofolate reductase-like"/>
    <property type="match status" value="1"/>
</dbReference>
<keyword evidence="3" id="KW-1185">Reference proteome</keyword>
<protein>
    <submittedName>
        <fullName evidence="2">Dihydrofolate reductase family protein</fullName>
    </submittedName>
</protein>
<name>A0ABV3QH58_9GAMM</name>
<dbReference type="RefSeq" id="WP_367855232.1">
    <property type="nucleotide sequence ID" value="NZ_JBFOHK010000004.1"/>
</dbReference>
<dbReference type="Pfam" id="PF01872">
    <property type="entry name" value="RibD_C"/>
    <property type="match status" value="1"/>
</dbReference>
<dbReference type="PANTHER" id="PTHR38011">
    <property type="entry name" value="DIHYDROFOLATE REDUCTASE FAMILY PROTEIN (AFU_ORTHOLOGUE AFUA_8G06820)"/>
    <property type="match status" value="1"/>
</dbReference>
<accession>A0ABV3QH58</accession>
<evidence type="ECO:0000313" key="2">
    <source>
        <dbReference type="EMBL" id="MEW9573178.1"/>
    </source>
</evidence>
<feature type="domain" description="Bacterial bifunctional deaminase-reductase C-terminal" evidence="1">
    <location>
        <begin position="4"/>
        <end position="181"/>
    </location>
</feature>
<comment type="caution">
    <text evidence="2">The sequence shown here is derived from an EMBL/GenBank/DDBJ whole genome shotgun (WGS) entry which is preliminary data.</text>
</comment>
<sequence>MRRLIAFEMLTLDGCYAGTDGDLGWARRRERDAEWDAYVQGNADSGGELVFGRVTYQMMASWWPTPEAAQHEPLLAERMNTRPKFVCSRTLHEATWNNTTLLRGEAAPRLQALKREPGTNLVILGSGRLVSALAQAGLIDEYQLVINPVALGQRGRPLFGALDRGMDLRLTQSRRFGNGNMLLCYEPRERAAGP</sequence>
<organism evidence="2 3">
    <name type="scientific">Rhodanobacter lycopersici</name>
    <dbReference type="NCBI Taxonomy" id="3162487"/>
    <lineage>
        <taxon>Bacteria</taxon>
        <taxon>Pseudomonadati</taxon>
        <taxon>Pseudomonadota</taxon>
        <taxon>Gammaproteobacteria</taxon>
        <taxon>Lysobacterales</taxon>
        <taxon>Rhodanobacteraceae</taxon>
        <taxon>Rhodanobacter</taxon>
    </lineage>
</organism>
<dbReference type="InterPro" id="IPR002734">
    <property type="entry name" value="RibDG_C"/>
</dbReference>
<dbReference type="EMBL" id="JBFOHK010000004">
    <property type="protein sequence ID" value="MEW9573178.1"/>
    <property type="molecule type" value="Genomic_DNA"/>
</dbReference>
<proteinExistence type="predicted"/>